<sequence length="168" mass="16726">MRIAFLTAFAALAACSPAPAPPANQTANDPAPIESPIPPSPTPTPTPIALEAVTEAAVGTLTGELRCAFLSDDGTLLLAGAANVGADQRATAVVMRGGKPVTLSARNAGGFDALTRGGSFTGDGLTVSLTRGAERPTDHEGSSHTATLSVEGPGLAPRAIDGVWECGP</sequence>
<evidence type="ECO:0000313" key="3">
    <source>
        <dbReference type="EMBL" id="MFL9839671.1"/>
    </source>
</evidence>
<dbReference type="RefSeq" id="WP_408076638.1">
    <property type="nucleotide sequence ID" value="NZ_JBELQC010000001.1"/>
</dbReference>
<protein>
    <recommendedName>
        <fullName evidence="5">Lipoprotein</fullName>
    </recommendedName>
</protein>
<proteinExistence type="predicted"/>
<dbReference type="EMBL" id="JBELQC010000001">
    <property type="protein sequence ID" value="MFL9839671.1"/>
    <property type="molecule type" value="Genomic_DNA"/>
</dbReference>
<feature type="compositionally biased region" description="Pro residues" evidence="1">
    <location>
        <begin position="33"/>
        <end position="46"/>
    </location>
</feature>
<evidence type="ECO:0008006" key="5">
    <source>
        <dbReference type="Google" id="ProtNLM"/>
    </source>
</evidence>
<gene>
    <name evidence="3" type="ORF">ABS767_01735</name>
</gene>
<keyword evidence="4" id="KW-1185">Reference proteome</keyword>
<organism evidence="3 4">
    <name type="scientific">Sphingomonas plantiphila</name>
    <dbReference type="NCBI Taxonomy" id="3163295"/>
    <lineage>
        <taxon>Bacteria</taxon>
        <taxon>Pseudomonadati</taxon>
        <taxon>Pseudomonadota</taxon>
        <taxon>Alphaproteobacteria</taxon>
        <taxon>Sphingomonadales</taxon>
        <taxon>Sphingomonadaceae</taxon>
        <taxon>Sphingomonas</taxon>
    </lineage>
</organism>
<feature type="compositionally biased region" description="Basic and acidic residues" evidence="1">
    <location>
        <begin position="132"/>
        <end position="142"/>
    </location>
</feature>
<evidence type="ECO:0000313" key="4">
    <source>
        <dbReference type="Proteomes" id="UP001629244"/>
    </source>
</evidence>
<feature type="signal peptide" evidence="2">
    <location>
        <begin position="1"/>
        <end position="20"/>
    </location>
</feature>
<dbReference type="Proteomes" id="UP001629244">
    <property type="component" value="Unassembled WGS sequence"/>
</dbReference>
<feature type="compositionally biased region" description="Low complexity" evidence="1">
    <location>
        <begin position="19"/>
        <end position="32"/>
    </location>
</feature>
<evidence type="ECO:0000256" key="1">
    <source>
        <dbReference type="SAM" id="MobiDB-lite"/>
    </source>
</evidence>
<reference evidence="3 4" key="1">
    <citation type="submission" date="2024-06" db="EMBL/GenBank/DDBJ databases">
        <authorList>
            <person name="Kaempfer P."/>
            <person name="Viver T."/>
        </authorList>
    </citation>
    <scope>NUCLEOTIDE SEQUENCE [LARGE SCALE GENOMIC DNA]</scope>
    <source>
        <strain evidence="3 4">ST-64</strain>
    </source>
</reference>
<name>A0ABW8YKE1_9SPHN</name>
<comment type="caution">
    <text evidence="3">The sequence shown here is derived from an EMBL/GenBank/DDBJ whole genome shotgun (WGS) entry which is preliminary data.</text>
</comment>
<feature type="region of interest" description="Disordered" evidence="1">
    <location>
        <begin position="132"/>
        <end position="152"/>
    </location>
</feature>
<accession>A0ABW8YKE1</accession>
<keyword evidence="2" id="KW-0732">Signal</keyword>
<dbReference type="PROSITE" id="PS51257">
    <property type="entry name" value="PROKAR_LIPOPROTEIN"/>
    <property type="match status" value="1"/>
</dbReference>
<evidence type="ECO:0000256" key="2">
    <source>
        <dbReference type="SAM" id="SignalP"/>
    </source>
</evidence>
<feature type="chain" id="PRO_5046677784" description="Lipoprotein" evidence="2">
    <location>
        <begin position="21"/>
        <end position="168"/>
    </location>
</feature>
<feature type="region of interest" description="Disordered" evidence="1">
    <location>
        <begin position="19"/>
        <end position="46"/>
    </location>
</feature>